<proteinExistence type="predicted"/>
<name>A0A2N5W7J0_9BASI</name>
<sequence length="133" mass="14684">MHPPTHRTLASARAFPMGKVGVLHFPRGREKVRLQSHSTSSPPPLLSPRQHRSGLEKMYLVKLDGCPLFHMWHWVQPNEPQVADQAVDTAGGTKQACLAGTGGPMASRLQQVRMASRPKKCSSPDRIELSTSR</sequence>
<evidence type="ECO:0000313" key="2">
    <source>
        <dbReference type="EMBL" id="PLW58224.1"/>
    </source>
</evidence>
<reference evidence="2 3" key="1">
    <citation type="submission" date="2017-11" db="EMBL/GenBank/DDBJ databases">
        <title>De novo assembly and phasing of dikaryotic genomes from two isolates of Puccinia coronata f. sp. avenae, the causal agent of oat crown rust.</title>
        <authorList>
            <person name="Miller M.E."/>
            <person name="Zhang Y."/>
            <person name="Omidvar V."/>
            <person name="Sperschneider J."/>
            <person name="Schwessinger B."/>
            <person name="Raley C."/>
            <person name="Palmer J.M."/>
            <person name="Garnica D."/>
            <person name="Upadhyaya N."/>
            <person name="Rathjen J."/>
            <person name="Taylor J.M."/>
            <person name="Park R.F."/>
            <person name="Dodds P.N."/>
            <person name="Hirsch C.D."/>
            <person name="Kianian S.F."/>
            <person name="Figueroa M."/>
        </authorList>
    </citation>
    <scope>NUCLEOTIDE SEQUENCE [LARGE SCALE GENOMIC DNA]</scope>
    <source>
        <strain evidence="2">12NC29</strain>
    </source>
</reference>
<protein>
    <submittedName>
        <fullName evidence="2">Uncharacterized protein</fullName>
    </submittedName>
</protein>
<evidence type="ECO:0000256" key="1">
    <source>
        <dbReference type="SAM" id="MobiDB-lite"/>
    </source>
</evidence>
<feature type="region of interest" description="Disordered" evidence="1">
    <location>
        <begin position="113"/>
        <end position="133"/>
    </location>
</feature>
<comment type="caution">
    <text evidence="2">The sequence shown here is derived from an EMBL/GenBank/DDBJ whole genome shotgun (WGS) entry which is preliminary data.</text>
</comment>
<organism evidence="2 3">
    <name type="scientific">Puccinia coronata f. sp. avenae</name>
    <dbReference type="NCBI Taxonomy" id="200324"/>
    <lineage>
        <taxon>Eukaryota</taxon>
        <taxon>Fungi</taxon>
        <taxon>Dikarya</taxon>
        <taxon>Basidiomycota</taxon>
        <taxon>Pucciniomycotina</taxon>
        <taxon>Pucciniomycetes</taxon>
        <taxon>Pucciniales</taxon>
        <taxon>Pucciniaceae</taxon>
        <taxon>Puccinia</taxon>
    </lineage>
</organism>
<feature type="region of interest" description="Disordered" evidence="1">
    <location>
        <begin position="31"/>
        <end position="50"/>
    </location>
</feature>
<dbReference type="AlphaFoldDB" id="A0A2N5W7J0"/>
<dbReference type="EMBL" id="PGCJ01000004">
    <property type="protein sequence ID" value="PLW58224.1"/>
    <property type="molecule type" value="Genomic_DNA"/>
</dbReference>
<accession>A0A2N5W7J0</accession>
<dbReference type="Proteomes" id="UP000235388">
    <property type="component" value="Unassembled WGS sequence"/>
</dbReference>
<evidence type="ECO:0000313" key="3">
    <source>
        <dbReference type="Proteomes" id="UP000235388"/>
    </source>
</evidence>
<gene>
    <name evidence="2" type="ORF">PCANC_00813</name>
</gene>
<feature type="compositionally biased region" description="Basic and acidic residues" evidence="1">
    <location>
        <begin position="122"/>
        <end position="133"/>
    </location>
</feature>
<keyword evidence="3" id="KW-1185">Reference proteome</keyword>